<sequence>MLAGSEFERMLAATNGGLHLEQAWEPFAPFPSPLKAKSTTKRNCSGDEVPSDRQAPDARKRKNQSTVGGPPSLGRLKMQALLQREQEILKAKDESPYPTPVEETSHSLLLKSYQKQQSQLGIPPSPFLAPPGRPYSGGAYDLLHTARGDPQHYQHDPMVLNYFYMYLDLLESRENCELDRHPLALLTKADPASCGTIEMKNVCHDRFPKLVEMCDRGISRQEFMHVKLHLDLNMLQPGDFHNISVLETSRPRTVECTTTVYHFGQRILETKEVQYPHPPAAAAAAAGAPAASPEQTSEDEKAAAAAAANNYPQHSYATRSRRPGPDEAAAAAAARNPREEQQQQQPRAEVKKRNLYHFDFVKRFFSTFLAGLHCFDMEVEKRIAVDNLSVIQVFEDISAPFDLPHSVSPPLLCICYQFECGKGEAKALFIEPPAGIRPTYL</sequence>
<dbReference type="Proteomes" id="UP001212152">
    <property type="component" value="Unassembled WGS sequence"/>
</dbReference>
<feature type="region of interest" description="Disordered" evidence="1">
    <location>
        <begin position="28"/>
        <end position="74"/>
    </location>
</feature>
<gene>
    <name evidence="2" type="ORF">HDU87_008219</name>
</gene>
<feature type="compositionally biased region" description="Low complexity" evidence="1">
    <location>
        <begin position="326"/>
        <end position="335"/>
    </location>
</feature>
<accession>A0AAD5TDG7</accession>
<name>A0AAD5TDG7_9FUNG</name>
<feature type="compositionally biased region" description="Low complexity" evidence="1">
    <location>
        <begin position="280"/>
        <end position="291"/>
    </location>
</feature>
<evidence type="ECO:0000256" key="1">
    <source>
        <dbReference type="SAM" id="MobiDB-lite"/>
    </source>
</evidence>
<dbReference type="AlphaFoldDB" id="A0AAD5TDG7"/>
<keyword evidence="3" id="KW-1185">Reference proteome</keyword>
<evidence type="ECO:0000313" key="2">
    <source>
        <dbReference type="EMBL" id="KAJ3171831.1"/>
    </source>
</evidence>
<feature type="region of interest" description="Disordered" evidence="1">
    <location>
        <begin position="279"/>
        <end position="349"/>
    </location>
</feature>
<comment type="caution">
    <text evidence="2">The sequence shown here is derived from an EMBL/GenBank/DDBJ whole genome shotgun (WGS) entry which is preliminary data.</text>
</comment>
<reference evidence="2" key="1">
    <citation type="submission" date="2020-05" db="EMBL/GenBank/DDBJ databases">
        <title>Phylogenomic resolution of chytrid fungi.</title>
        <authorList>
            <person name="Stajich J.E."/>
            <person name="Amses K."/>
            <person name="Simmons R."/>
            <person name="Seto K."/>
            <person name="Myers J."/>
            <person name="Bonds A."/>
            <person name="Quandt C.A."/>
            <person name="Barry K."/>
            <person name="Liu P."/>
            <person name="Grigoriev I."/>
            <person name="Longcore J.E."/>
            <person name="James T.Y."/>
        </authorList>
    </citation>
    <scope>NUCLEOTIDE SEQUENCE</scope>
    <source>
        <strain evidence="2">JEL0379</strain>
    </source>
</reference>
<dbReference type="EMBL" id="JADGJQ010000083">
    <property type="protein sequence ID" value="KAJ3171831.1"/>
    <property type="molecule type" value="Genomic_DNA"/>
</dbReference>
<dbReference type="Gene3D" id="2.70.50.80">
    <property type="match status" value="2"/>
</dbReference>
<proteinExistence type="predicted"/>
<evidence type="ECO:0000313" key="3">
    <source>
        <dbReference type="Proteomes" id="UP001212152"/>
    </source>
</evidence>
<organism evidence="2 3">
    <name type="scientific">Geranomyces variabilis</name>
    <dbReference type="NCBI Taxonomy" id="109894"/>
    <lineage>
        <taxon>Eukaryota</taxon>
        <taxon>Fungi</taxon>
        <taxon>Fungi incertae sedis</taxon>
        <taxon>Chytridiomycota</taxon>
        <taxon>Chytridiomycota incertae sedis</taxon>
        <taxon>Chytridiomycetes</taxon>
        <taxon>Spizellomycetales</taxon>
        <taxon>Powellomycetaceae</taxon>
        <taxon>Geranomyces</taxon>
    </lineage>
</organism>
<protein>
    <submittedName>
        <fullName evidence="2">Uncharacterized protein</fullName>
    </submittedName>
</protein>